<organism evidence="2 3">
    <name type="scientific">Lachnellula occidentalis</name>
    <dbReference type="NCBI Taxonomy" id="215460"/>
    <lineage>
        <taxon>Eukaryota</taxon>
        <taxon>Fungi</taxon>
        <taxon>Dikarya</taxon>
        <taxon>Ascomycota</taxon>
        <taxon>Pezizomycotina</taxon>
        <taxon>Leotiomycetes</taxon>
        <taxon>Helotiales</taxon>
        <taxon>Lachnaceae</taxon>
        <taxon>Lachnellula</taxon>
    </lineage>
</organism>
<feature type="domain" description="2EXR" evidence="1">
    <location>
        <begin position="24"/>
        <end position="132"/>
    </location>
</feature>
<comment type="caution">
    <text evidence="2">The sequence shown here is derived from an EMBL/GenBank/DDBJ whole genome shotgun (WGS) entry which is preliminary data.</text>
</comment>
<protein>
    <recommendedName>
        <fullName evidence="1">2EXR domain-containing protein</fullName>
    </recommendedName>
</protein>
<dbReference type="Proteomes" id="UP000443090">
    <property type="component" value="Unassembled WGS sequence"/>
</dbReference>
<dbReference type="OrthoDB" id="3473305at2759"/>
<accession>A0A8H8RLT2</accession>
<dbReference type="InterPro" id="IPR045518">
    <property type="entry name" value="2EXR"/>
</dbReference>
<proteinExistence type="predicted"/>
<dbReference type="PANTHER" id="PTHR35910">
    <property type="entry name" value="2EXR DOMAIN-CONTAINING PROTEIN"/>
    <property type="match status" value="1"/>
</dbReference>
<keyword evidence="3" id="KW-1185">Reference proteome</keyword>
<sequence length="272" mass="30942">MSTDSSSPDHSNENSLSSMADRTFTCFPKLPLELRNMIWDCAANLPRNLDIWAPTIGNEMVILWNQADGPINFTPYKFCSTRPVPGILHANQESRTTALGFYELSFHTKIDVTDHIKIVTSNRIYCNPEADQICPMGPYGYEAISDIWYSGETGACAFNIHESWRKPMYSEESLIDMLGGFTCREEILLYYCKELFPSAGLFEFVELNQVQATPEAWDLLDDVRNRILQCQEDFRKLGKEGQREGEEDPEDCDTCYFPSVKLVALVVDGVQQ</sequence>
<dbReference type="PANTHER" id="PTHR35910:SF6">
    <property type="entry name" value="2EXR DOMAIN-CONTAINING PROTEIN"/>
    <property type="match status" value="1"/>
</dbReference>
<evidence type="ECO:0000259" key="1">
    <source>
        <dbReference type="Pfam" id="PF20150"/>
    </source>
</evidence>
<dbReference type="EMBL" id="QGMI01000743">
    <property type="protein sequence ID" value="TVY37125.1"/>
    <property type="molecule type" value="Genomic_DNA"/>
</dbReference>
<dbReference type="AlphaFoldDB" id="A0A8H8RLT2"/>
<name>A0A8H8RLT2_9HELO</name>
<gene>
    <name evidence="2" type="ORF">LOCC1_G006916</name>
</gene>
<dbReference type="Pfam" id="PF20150">
    <property type="entry name" value="2EXR"/>
    <property type="match status" value="1"/>
</dbReference>
<evidence type="ECO:0000313" key="3">
    <source>
        <dbReference type="Proteomes" id="UP000443090"/>
    </source>
</evidence>
<evidence type="ECO:0000313" key="2">
    <source>
        <dbReference type="EMBL" id="TVY37125.1"/>
    </source>
</evidence>
<reference evidence="2 3" key="1">
    <citation type="submission" date="2018-05" db="EMBL/GenBank/DDBJ databases">
        <title>Genome sequencing and assembly of the regulated plant pathogen Lachnellula willkommii and related sister species for the development of diagnostic species identification markers.</title>
        <authorList>
            <person name="Giroux E."/>
            <person name="Bilodeau G."/>
        </authorList>
    </citation>
    <scope>NUCLEOTIDE SEQUENCE [LARGE SCALE GENOMIC DNA]</scope>
    <source>
        <strain evidence="2 3">CBS 160.35</strain>
    </source>
</reference>